<reference evidence="1" key="2">
    <citation type="submission" date="2025-09" db="UniProtKB">
        <authorList>
            <consortium name="EnsemblPlants"/>
        </authorList>
    </citation>
    <scope>IDENTIFICATION</scope>
</reference>
<sequence length="919" mass="100134">MRKSSRSPPPPAAAGEGNGKAAAKEWVGWEEEVVLDDSGRRVVCYYLRCAPPRGGDGVVERDLAVVGKYWGVGNMAYSAHPKFLRSMEAAVIRSPGPSRAAAVAVEATQLRWKSRREIMDWLTSLVADSPYRTSASADTSDGCSVGDHDGGSTASKDALSAFAGNNPEGFTWLCRLPHLDKWRKHYRSFCRDGMRISVHDFIYIKSEEGRECNVGYIEDMYEDGGANNMVVVRWMDKPGDDHGAVLPPDVHDREVFFSYGLQDIGVNWVGGLAPVLNYEHFKMFQRREEEHSKWKPYLCQRQIVGETLHPFNVTQLQGYTNQEIVRELLRAPSSMAMVVHSKEPNKDKTDGGQKRKHGEISEDQLVKNPAAPGNVTSDQAVESHTALVVVDTVQKLPQCNATNDQTVAKDALENVAINDQTVKKLPRCNATNNDQTAAKGAPENVALINDQTMQKLLPCNATNDQTVQRLPPQNVISEQTGENSAPVSAPKTETVENKPPLSVANAQAVRKLHPSVGSASGSGSRGSVLKPNVEELFNVGSRVEALSQDSGIRGCWFRCMIVKKKRRGDLIKVKYQDIRNPEGTGHLKEWLRLKRTAQPDRLGIRLTGRPLIRPWPSNLPNIPSPTAPGTIVDVRLQDGWWEGIVLEPRTAGRVTVYFPGEKRIGEYVEGDLRRSFEWVGDKWMALMTRKDVVTRLPSADVLANQARPKHETQKAGSLLSSIVAARNAKAAGPNTALQRTKGEQSAAPVPPTVILEPMQVDGISSSKPGAHKKNTGQQSSLKAEGVSAQPAAPRPGLQSREKVGAEPAKAAAEKKVSPQRREGDGMSPAGGAVPPDVKRPRVDLGNLLKSDNVLKWAERKARGSGPLTGYSDGSSSQDSAPNGDTVAPVNSVPVMEECRTNEQASISTTPPMMIDLTGV</sequence>
<proteinExistence type="predicted"/>
<evidence type="ECO:0000313" key="2">
    <source>
        <dbReference type="Proteomes" id="UP001732700"/>
    </source>
</evidence>
<dbReference type="Proteomes" id="UP001732700">
    <property type="component" value="Chromosome 5C"/>
</dbReference>
<reference evidence="1" key="1">
    <citation type="submission" date="2021-05" db="EMBL/GenBank/DDBJ databases">
        <authorList>
            <person name="Scholz U."/>
            <person name="Mascher M."/>
            <person name="Fiebig A."/>
        </authorList>
    </citation>
    <scope>NUCLEOTIDE SEQUENCE [LARGE SCALE GENOMIC DNA]</scope>
</reference>
<evidence type="ECO:0000313" key="1">
    <source>
        <dbReference type="EnsemblPlants" id="AVESA.00010b.r2.5CG0889460.2.CDS"/>
    </source>
</evidence>
<organism evidence="1 2">
    <name type="scientific">Avena sativa</name>
    <name type="common">Oat</name>
    <dbReference type="NCBI Taxonomy" id="4498"/>
    <lineage>
        <taxon>Eukaryota</taxon>
        <taxon>Viridiplantae</taxon>
        <taxon>Streptophyta</taxon>
        <taxon>Embryophyta</taxon>
        <taxon>Tracheophyta</taxon>
        <taxon>Spermatophyta</taxon>
        <taxon>Magnoliopsida</taxon>
        <taxon>Liliopsida</taxon>
        <taxon>Poales</taxon>
        <taxon>Poaceae</taxon>
        <taxon>BOP clade</taxon>
        <taxon>Pooideae</taxon>
        <taxon>Poodae</taxon>
        <taxon>Poeae</taxon>
        <taxon>Poeae Chloroplast Group 1 (Aveneae type)</taxon>
        <taxon>Aveninae</taxon>
        <taxon>Avena</taxon>
    </lineage>
</organism>
<keyword evidence="2" id="KW-1185">Reference proteome</keyword>
<accession>A0ACD5Y236</accession>
<name>A0ACD5Y236_AVESA</name>
<protein>
    <submittedName>
        <fullName evidence="1">Uncharacterized protein</fullName>
    </submittedName>
</protein>
<dbReference type="EnsemblPlants" id="AVESA.00010b.r2.5CG0889460.2">
    <property type="protein sequence ID" value="AVESA.00010b.r2.5CG0889460.2.CDS"/>
    <property type="gene ID" value="AVESA.00010b.r2.5CG0889460"/>
</dbReference>